<proteinExistence type="predicted"/>
<dbReference type="SUPFAM" id="SSF58113">
    <property type="entry name" value="Apolipoprotein A-I"/>
    <property type="match status" value="1"/>
</dbReference>
<dbReference type="PANTHER" id="PTHR34360:SF1">
    <property type="entry name" value="OS08G0519400 PROTEIN"/>
    <property type="match status" value="1"/>
</dbReference>
<organism evidence="2 3">
    <name type="scientific">Rhodamnia argentea</name>
    <dbReference type="NCBI Taxonomy" id="178133"/>
    <lineage>
        <taxon>Eukaryota</taxon>
        <taxon>Viridiplantae</taxon>
        <taxon>Streptophyta</taxon>
        <taxon>Embryophyta</taxon>
        <taxon>Tracheophyta</taxon>
        <taxon>Spermatophyta</taxon>
        <taxon>Magnoliopsida</taxon>
        <taxon>eudicotyledons</taxon>
        <taxon>Gunneridae</taxon>
        <taxon>Pentapetalae</taxon>
        <taxon>rosids</taxon>
        <taxon>malvids</taxon>
        <taxon>Myrtales</taxon>
        <taxon>Myrtaceae</taxon>
        <taxon>Myrtoideae</taxon>
        <taxon>Myrteae</taxon>
        <taxon>Australasian group</taxon>
        <taxon>Rhodamnia</taxon>
    </lineage>
</organism>
<protein>
    <submittedName>
        <fullName evidence="3">Uncharacterized protein LOC125314879</fullName>
    </submittedName>
</protein>
<keyword evidence="2" id="KW-1185">Reference proteome</keyword>
<keyword evidence="1" id="KW-0175">Coiled coil</keyword>
<reference evidence="3" key="1">
    <citation type="submission" date="2025-08" db="UniProtKB">
        <authorList>
            <consortium name="RefSeq"/>
        </authorList>
    </citation>
    <scope>IDENTIFICATION</scope>
    <source>
        <tissue evidence="3">Leaf</tissue>
    </source>
</reference>
<dbReference type="RefSeq" id="XP_048134092.1">
    <property type="nucleotide sequence ID" value="XM_048278135.1"/>
</dbReference>
<evidence type="ECO:0000313" key="3">
    <source>
        <dbReference type="RefSeq" id="XP_048134092.1"/>
    </source>
</evidence>
<sequence>MIDEHKSKIRKIERALEVAKEELLKAKIEAASKHKELTEVHGAWLPHWLAVHLSQFQSFIVLHWNVHGKPVMNIIIQNAMVKISQSAKWAEPHLETMKMEWIPALKEHYLTVETSFEPHLHSLATKTLEVYESSKSALAPHLINVEEVVDPYYQEVKKFSKPHIHSIGVVTKPHVDKLRLTLKPYTKEADRVYGKFLKSASSYHHQVQAVIKETLRKHELTTPLATEEFAGFAVCFHELLSYHSFSHFYCDSDFPR</sequence>
<dbReference type="PANTHER" id="PTHR34360">
    <property type="entry name" value="OS08G0519400 PROTEIN"/>
    <property type="match status" value="1"/>
</dbReference>
<dbReference type="Proteomes" id="UP000827889">
    <property type="component" value="Chromosome 4"/>
</dbReference>
<dbReference type="GeneID" id="125314879"/>
<evidence type="ECO:0000256" key="1">
    <source>
        <dbReference type="SAM" id="Coils"/>
    </source>
</evidence>
<evidence type="ECO:0000313" key="2">
    <source>
        <dbReference type="Proteomes" id="UP000827889"/>
    </source>
</evidence>
<gene>
    <name evidence="3" type="primary">LOC125314879</name>
</gene>
<name>A0ABM3HBW0_9MYRT</name>
<feature type="coiled-coil region" evidence="1">
    <location>
        <begin position="2"/>
        <end position="36"/>
    </location>
</feature>
<accession>A0ABM3HBW0</accession>